<proteinExistence type="predicted"/>
<protein>
    <submittedName>
        <fullName evidence="2">Uncharacterized protein</fullName>
    </submittedName>
</protein>
<reference evidence="2" key="1">
    <citation type="journal article" date="2021" name="Proc. Natl. Acad. Sci. U.S.A.">
        <title>A Catalog of Tens of Thousands of Viruses from Human Metagenomes Reveals Hidden Associations with Chronic Diseases.</title>
        <authorList>
            <person name="Tisza M.J."/>
            <person name="Buck C.B."/>
        </authorList>
    </citation>
    <scope>NUCLEOTIDE SEQUENCE</scope>
    <source>
        <strain evidence="2">Cttot15</strain>
    </source>
</reference>
<feature type="compositionally biased region" description="Polar residues" evidence="1">
    <location>
        <begin position="235"/>
        <end position="247"/>
    </location>
</feature>
<dbReference type="EMBL" id="BK032858">
    <property type="protein sequence ID" value="DAF64361.1"/>
    <property type="molecule type" value="Genomic_DNA"/>
</dbReference>
<feature type="region of interest" description="Disordered" evidence="1">
    <location>
        <begin position="235"/>
        <end position="264"/>
    </location>
</feature>
<evidence type="ECO:0000256" key="1">
    <source>
        <dbReference type="SAM" id="MobiDB-lite"/>
    </source>
</evidence>
<feature type="compositionally biased region" description="Basic and acidic residues" evidence="1">
    <location>
        <begin position="12"/>
        <end position="24"/>
    </location>
</feature>
<organism evidence="2">
    <name type="scientific">Podoviridae sp. cttot15</name>
    <dbReference type="NCBI Taxonomy" id="2827751"/>
    <lineage>
        <taxon>Viruses</taxon>
        <taxon>Duplodnaviria</taxon>
        <taxon>Heunggongvirae</taxon>
        <taxon>Uroviricota</taxon>
        <taxon>Caudoviricetes</taxon>
    </lineage>
</organism>
<name>A0A8S5TMD8_9CAUD</name>
<feature type="region of interest" description="Disordered" evidence="1">
    <location>
        <begin position="1"/>
        <end position="117"/>
    </location>
</feature>
<accession>A0A8S5TMD8</accession>
<evidence type="ECO:0000313" key="2">
    <source>
        <dbReference type="EMBL" id="DAF64361.1"/>
    </source>
</evidence>
<feature type="compositionally biased region" description="Basic and acidic residues" evidence="1">
    <location>
        <begin position="40"/>
        <end position="73"/>
    </location>
</feature>
<feature type="region of interest" description="Disordered" evidence="1">
    <location>
        <begin position="141"/>
        <end position="174"/>
    </location>
</feature>
<sequence>MADAKGTGNAAEDAKRSREQIEKNKKTKAPKDQLPVTGVDNDKLADPKYQQERAQELNRRRLSMSDDQKKEAGVPKVEVYDPGDSDGDNKAVSPSDRNLYGGDPNPEKDDEDPFKDTKAAWKHLTDVFGEKVSALQNELEGRMDSMLTPTEREVNNPYAGDDVPASKEMTSADVHEAVNSTANDVKSVVSGIGEIGGAAAELGGTAAKDAGRATIKGLGIDTDAVNDTAKTLSGLTGLFSSGDNPNSKVPDGNWKPKSINDLFK</sequence>